<dbReference type="InterPro" id="IPR001544">
    <property type="entry name" value="Aminotrans_IV"/>
</dbReference>
<dbReference type="Gene3D" id="3.20.10.10">
    <property type="entry name" value="D-amino Acid Aminotransferase, subunit A, domain 2"/>
    <property type="match status" value="1"/>
</dbReference>
<evidence type="ECO:0000256" key="5">
    <source>
        <dbReference type="ARBA" id="ARBA00022909"/>
    </source>
</evidence>
<gene>
    <name evidence="11" type="primary">pabC</name>
    <name evidence="11" type="ORF">RT723_17605</name>
</gene>
<dbReference type="Gene3D" id="3.30.470.10">
    <property type="match status" value="1"/>
</dbReference>
<dbReference type="SUPFAM" id="SSF56752">
    <property type="entry name" value="D-aminoacid aminotransferase-like PLP-dependent enzymes"/>
    <property type="match status" value="1"/>
</dbReference>
<dbReference type="InterPro" id="IPR043131">
    <property type="entry name" value="BCAT-like_N"/>
</dbReference>
<dbReference type="PANTHER" id="PTHR42743:SF2">
    <property type="entry name" value="AMINODEOXYCHORISMATE LYASE"/>
    <property type="match status" value="1"/>
</dbReference>
<comment type="similarity">
    <text evidence="2">Belongs to the class-IV pyridoxal-phosphate-dependent aminotransferase family.</text>
</comment>
<dbReference type="Proteomes" id="UP001257914">
    <property type="component" value="Unassembled WGS sequence"/>
</dbReference>
<dbReference type="EMBL" id="JAWCUA010000010">
    <property type="protein sequence ID" value="MDU0114773.1"/>
    <property type="molecule type" value="Genomic_DNA"/>
</dbReference>
<accession>A0ABU3R656</accession>
<dbReference type="InterPro" id="IPR036038">
    <property type="entry name" value="Aminotransferase-like"/>
</dbReference>
<dbReference type="RefSeq" id="WP_315948449.1">
    <property type="nucleotide sequence ID" value="NZ_JAWCUA010000010.1"/>
</dbReference>
<dbReference type="EC" id="4.1.3.38" evidence="8 10"/>
<evidence type="ECO:0000256" key="2">
    <source>
        <dbReference type="ARBA" id="ARBA00009320"/>
    </source>
</evidence>
<reference evidence="11 12" key="1">
    <citation type="submission" date="2023-10" db="EMBL/GenBank/DDBJ databases">
        <title>Psychrosphaera aquimaarina strain SW33 isolated from seawater.</title>
        <authorList>
            <person name="Bayburt H."/>
            <person name="Kim J.M."/>
            <person name="Choi B.J."/>
            <person name="Jeon C.O."/>
        </authorList>
    </citation>
    <scope>NUCLEOTIDE SEQUENCE [LARGE SCALE GENOMIC DNA]</scope>
    <source>
        <strain evidence="11 12">KCTC 52743</strain>
    </source>
</reference>
<name>A0ABU3R656_9GAMM</name>
<evidence type="ECO:0000256" key="1">
    <source>
        <dbReference type="ARBA" id="ARBA00001933"/>
    </source>
</evidence>
<organism evidence="11 12">
    <name type="scientific">Psychrosphaera aquimarina</name>
    <dbReference type="NCBI Taxonomy" id="2044854"/>
    <lineage>
        <taxon>Bacteria</taxon>
        <taxon>Pseudomonadati</taxon>
        <taxon>Pseudomonadota</taxon>
        <taxon>Gammaproteobacteria</taxon>
        <taxon>Alteromonadales</taxon>
        <taxon>Pseudoalteromonadaceae</taxon>
        <taxon>Psychrosphaera</taxon>
    </lineage>
</organism>
<keyword evidence="4" id="KW-0663">Pyridoxal phosphate</keyword>
<evidence type="ECO:0000313" key="12">
    <source>
        <dbReference type="Proteomes" id="UP001257914"/>
    </source>
</evidence>
<keyword evidence="6 11" id="KW-0456">Lyase</keyword>
<keyword evidence="12" id="KW-1185">Reference proteome</keyword>
<evidence type="ECO:0000256" key="10">
    <source>
        <dbReference type="NCBIfam" id="TIGR03461"/>
    </source>
</evidence>
<evidence type="ECO:0000256" key="7">
    <source>
        <dbReference type="ARBA" id="ARBA00035633"/>
    </source>
</evidence>
<dbReference type="NCBIfam" id="TIGR03461">
    <property type="entry name" value="pabC_Proteo"/>
    <property type="match status" value="1"/>
</dbReference>
<evidence type="ECO:0000256" key="8">
    <source>
        <dbReference type="ARBA" id="ARBA00035676"/>
    </source>
</evidence>
<dbReference type="PANTHER" id="PTHR42743">
    <property type="entry name" value="AMINO-ACID AMINOTRANSFERASE"/>
    <property type="match status" value="1"/>
</dbReference>
<protein>
    <recommendedName>
        <fullName evidence="8 10">Aminodeoxychorismate lyase</fullName>
        <ecNumber evidence="8 10">4.1.3.38</ecNumber>
    </recommendedName>
</protein>
<evidence type="ECO:0000256" key="9">
    <source>
        <dbReference type="ARBA" id="ARBA00049529"/>
    </source>
</evidence>
<comment type="cofactor">
    <cofactor evidence="1">
        <name>pyridoxal 5'-phosphate</name>
        <dbReference type="ChEBI" id="CHEBI:597326"/>
    </cofactor>
</comment>
<comment type="pathway">
    <text evidence="7">Cofactor biosynthesis; tetrahydrofolate biosynthesis; 4-aminobenzoate from chorismate: step 2/2.</text>
</comment>
<evidence type="ECO:0000256" key="3">
    <source>
        <dbReference type="ARBA" id="ARBA00011738"/>
    </source>
</evidence>
<dbReference type="Pfam" id="PF01063">
    <property type="entry name" value="Aminotran_4"/>
    <property type="match status" value="1"/>
</dbReference>
<comment type="catalytic activity">
    <reaction evidence="9">
        <text>4-amino-4-deoxychorismate = 4-aminobenzoate + pyruvate + H(+)</text>
        <dbReference type="Rhea" id="RHEA:16201"/>
        <dbReference type="ChEBI" id="CHEBI:15361"/>
        <dbReference type="ChEBI" id="CHEBI:15378"/>
        <dbReference type="ChEBI" id="CHEBI:17836"/>
        <dbReference type="ChEBI" id="CHEBI:58406"/>
        <dbReference type="EC" id="4.1.3.38"/>
    </reaction>
</comment>
<evidence type="ECO:0000256" key="4">
    <source>
        <dbReference type="ARBA" id="ARBA00022898"/>
    </source>
</evidence>
<keyword evidence="5" id="KW-0289">Folate biosynthesis</keyword>
<evidence type="ECO:0000256" key="6">
    <source>
        <dbReference type="ARBA" id="ARBA00023239"/>
    </source>
</evidence>
<dbReference type="GO" id="GO:0008696">
    <property type="term" value="F:4-amino-4-deoxychorismate lyase activity"/>
    <property type="evidence" value="ECO:0007669"/>
    <property type="project" value="UniProtKB-EC"/>
</dbReference>
<sequence length="272" mass="30650">MSFLCFDHKLNEISIDKEFQYQRSFLYGDGHFSTAKVIDGEIQYLTSHIARLQNANDKLKFSQVDWLKLETILKQTVKRLTLGFIKIHFSRGQSLRGYGQCAQIKTTVFVSFGELTSPFVKTLSHPNTIKLTQLTTQLGLQPLLAGLKHCNRLEQVLASVELERTEFPDGLIADIQGNVIETTKANIIWYHQGAWYTPSLINSGVRGVMLEQLLDQKLNIIQADTSMAFVSQQAEAMIVCNCLIGLQAVSSIDDRMLDVELSQKFMKEVSSA</sequence>
<dbReference type="InterPro" id="IPR017824">
    <property type="entry name" value="Aminodeoxychorismate_lyase_IV"/>
</dbReference>
<comment type="subunit">
    <text evidence="3">Homodimer.</text>
</comment>
<evidence type="ECO:0000313" key="11">
    <source>
        <dbReference type="EMBL" id="MDU0114773.1"/>
    </source>
</evidence>
<dbReference type="InterPro" id="IPR043132">
    <property type="entry name" value="BCAT-like_C"/>
</dbReference>
<dbReference type="InterPro" id="IPR050571">
    <property type="entry name" value="Class-IV_PLP-Dep_Aminotrnsfr"/>
</dbReference>
<proteinExistence type="inferred from homology"/>
<comment type="caution">
    <text evidence="11">The sequence shown here is derived from an EMBL/GenBank/DDBJ whole genome shotgun (WGS) entry which is preliminary data.</text>
</comment>